<comment type="caution">
    <text evidence="1">The sequence shown here is derived from an EMBL/GenBank/DDBJ whole genome shotgun (WGS) entry which is preliminary data.</text>
</comment>
<evidence type="ECO:0000313" key="1">
    <source>
        <dbReference type="EMBL" id="GMA23235.1"/>
    </source>
</evidence>
<sequence>MPAGTLDAARIQHLALTRALLADPGVVVLDEATSEAGELGRGLDAAVDAVAAGRACLVVAHRLGQAEAADRVVVLDDGHVVEEGTHDELVARGGRYARLWTATTQTRPAS</sequence>
<keyword evidence="2" id="KW-1185">Reference proteome</keyword>
<accession>A0ABQ6I0D5</accession>
<dbReference type="PANTHER" id="PTHR43394:SF1">
    <property type="entry name" value="ATP-BINDING CASSETTE SUB-FAMILY B MEMBER 10, MITOCHONDRIAL"/>
    <property type="match status" value="1"/>
</dbReference>
<gene>
    <name evidence="1" type="ORF">GCM10025864_09940</name>
</gene>
<evidence type="ECO:0008006" key="3">
    <source>
        <dbReference type="Google" id="ProtNLM"/>
    </source>
</evidence>
<dbReference type="Gene3D" id="3.40.50.300">
    <property type="entry name" value="P-loop containing nucleotide triphosphate hydrolases"/>
    <property type="match status" value="1"/>
</dbReference>
<protein>
    <recommendedName>
        <fullName evidence="3">ABC transporter ATP-binding protein</fullName>
    </recommendedName>
</protein>
<evidence type="ECO:0000313" key="2">
    <source>
        <dbReference type="Proteomes" id="UP001157091"/>
    </source>
</evidence>
<dbReference type="RefSeq" id="WP_284292299.1">
    <property type="nucleotide sequence ID" value="NZ_BSUK01000001.1"/>
</dbReference>
<dbReference type="EMBL" id="BSUK01000001">
    <property type="protein sequence ID" value="GMA23235.1"/>
    <property type="molecule type" value="Genomic_DNA"/>
</dbReference>
<dbReference type="PANTHER" id="PTHR43394">
    <property type="entry name" value="ATP-DEPENDENT PERMEASE MDL1, MITOCHONDRIAL"/>
    <property type="match status" value="1"/>
</dbReference>
<dbReference type="InterPro" id="IPR039421">
    <property type="entry name" value="Type_1_exporter"/>
</dbReference>
<organism evidence="1 2">
    <name type="scientific">Luteimicrobium album</name>
    <dbReference type="NCBI Taxonomy" id="1054550"/>
    <lineage>
        <taxon>Bacteria</taxon>
        <taxon>Bacillati</taxon>
        <taxon>Actinomycetota</taxon>
        <taxon>Actinomycetes</taxon>
        <taxon>Micrococcales</taxon>
        <taxon>Luteimicrobium</taxon>
    </lineage>
</organism>
<dbReference type="Proteomes" id="UP001157091">
    <property type="component" value="Unassembled WGS sequence"/>
</dbReference>
<proteinExistence type="predicted"/>
<reference evidence="2" key="1">
    <citation type="journal article" date="2019" name="Int. J. Syst. Evol. Microbiol.">
        <title>The Global Catalogue of Microorganisms (GCM) 10K type strain sequencing project: providing services to taxonomists for standard genome sequencing and annotation.</title>
        <authorList>
            <consortium name="The Broad Institute Genomics Platform"/>
            <consortium name="The Broad Institute Genome Sequencing Center for Infectious Disease"/>
            <person name="Wu L."/>
            <person name="Ma J."/>
        </authorList>
    </citation>
    <scope>NUCLEOTIDE SEQUENCE [LARGE SCALE GENOMIC DNA]</scope>
    <source>
        <strain evidence="2">NBRC 106348</strain>
    </source>
</reference>
<dbReference type="InterPro" id="IPR027417">
    <property type="entry name" value="P-loop_NTPase"/>
</dbReference>
<name>A0ABQ6I0D5_9MICO</name>
<dbReference type="SUPFAM" id="SSF52540">
    <property type="entry name" value="P-loop containing nucleoside triphosphate hydrolases"/>
    <property type="match status" value="1"/>
</dbReference>